<dbReference type="EMBL" id="LAVV01009579">
    <property type="protein sequence ID" value="KNZ50354.1"/>
    <property type="molecule type" value="Genomic_DNA"/>
</dbReference>
<evidence type="ECO:0000256" key="1">
    <source>
        <dbReference type="SAM" id="MobiDB-lite"/>
    </source>
</evidence>
<dbReference type="AlphaFoldDB" id="A0A0L6UPB7"/>
<reference evidence="3 4" key="1">
    <citation type="submission" date="2015-08" db="EMBL/GenBank/DDBJ databases">
        <title>Next Generation Sequencing and Analysis of the Genome of Puccinia sorghi L Schw, the Causal Agent of Maize Common Rust.</title>
        <authorList>
            <person name="Rochi L."/>
            <person name="Burguener G."/>
            <person name="Darino M."/>
            <person name="Turjanski A."/>
            <person name="Kreff E."/>
            <person name="Dieguez M.J."/>
            <person name="Sacco F."/>
        </authorList>
    </citation>
    <scope>NUCLEOTIDE SEQUENCE [LARGE SCALE GENOMIC DNA]</scope>
    <source>
        <strain evidence="3 4">RO10H11247</strain>
    </source>
</reference>
<proteinExistence type="predicted"/>
<evidence type="ECO:0000256" key="2">
    <source>
        <dbReference type="SAM" id="Phobius"/>
    </source>
</evidence>
<dbReference type="Proteomes" id="UP000037035">
    <property type="component" value="Unassembled WGS sequence"/>
</dbReference>
<feature type="compositionally biased region" description="Low complexity" evidence="1">
    <location>
        <begin position="135"/>
        <end position="158"/>
    </location>
</feature>
<feature type="region of interest" description="Disordered" evidence="1">
    <location>
        <begin position="128"/>
        <end position="163"/>
    </location>
</feature>
<dbReference type="VEuPathDB" id="FungiDB:VP01_446g1"/>
<comment type="caution">
    <text evidence="3">The sequence shown here is derived from an EMBL/GenBank/DDBJ whole genome shotgun (WGS) entry which is preliminary data.</text>
</comment>
<name>A0A0L6UPB7_9BASI</name>
<organism evidence="3 4">
    <name type="scientific">Puccinia sorghi</name>
    <dbReference type="NCBI Taxonomy" id="27349"/>
    <lineage>
        <taxon>Eukaryota</taxon>
        <taxon>Fungi</taxon>
        <taxon>Dikarya</taxon>
        <taxon>Basidiomycota</taxon>
        <taxon>Pucciniomycotina</taxon>
        <taxon>Pucciniomycetes</taxon>
        <taxon>Pucciniales</taxon>
        <taxon>Pucciniaceae</taxon>
        <taxon>Puccinia</taxon>
    </lineage>
</organism>
<accession>A0A0L6UPB7</accession>
<keyword evidence="4" id="KW-1185">Reference proteome</keyword>
<keyword evidence="2" id="KW-0472">Membrane</keyword>
<evidence type="ECO:0000313" key="3">
    <source>
        <dbReference type="EMBL" id="KNZ50354.1"/>
    </source>
</evidence>
<sequence length="433" mass="48703">MEFPDFSWLFIISIFHQRSIKKSLWDPYGIMSKGRDDPCPHSCQQRSGHALVPRIVLTPGERARVITPIASPNQSFRKPRNVSERRMGLAGHLRDRRRRVFKAESQVHFKLHLFGLWLSLISMSAEDSAHHHPGSSSRQSSSTWISSNTSRNRASASRPGSHDSSAIISTILVCWVAPSFKAPFFSSSHLSATCLGSQPLIYVHSFPFSLVWASIQTLKKRDKPCHRGPLISTNMSHPVPSSHSHESVNHSLHRLNLPPVLIVSNHLGITINKGNLPSIYFTHYLSEIFSMYFPVFVALALVGLFIRSTQTHGMLYHSRILGNPSYPLWHIELLNHCNCAGFSFPGKRLVALQDCVFQTVMTGGSVFFNGSACLSPPPPSNFLDGLLFQSRINFYLSLVYNQRKGESELASYIDERARFIQCMSQVSLQFFPT</sequence>
<evidence type="ECO:0000313" key="4">
    <source>
        <dbReference type="Proteomes" id="UP000037035"/>
    </source>
</evidence>
<gene>
    <name evidence="3" type="ORF">VP01_446g1</name>
</gene>
<keyword evidence="2" id="KW-1133">Transmembrane helix</keyword>
<protein>
    <submittedName>
        <fullName evidence="3">Uncharacterized protein</fullName>
    </submittedName>
</protein>
<feature type="transmembrane region" description="Helical" evidence="2">
    <location>
        <begin position="288"/>
        <end position="306"/>
    </location>
</feature>
<keyword evidence="2" id="KW-0812">Transmembrane</keyword>